<proteinExistence type="predicted"/>
<keyword evidence="1" id="KW-0732">Signal</keyword>
<organism evidence="2 3">
    <name type="scientific">Bactrocera dorsalis</name>
    <name type="common">Oriental fruit fly</name>
    <name type="synonym">Dacus dorsalis</name>
    <dbReference type="NCBI Taxonomy" id="27457"/>
    <lineage>
        <taxon>Eukaryota</taxon>
        <taxon>Metazoa</taxon>
        <taxon>Ecdysozoa</taxon>
        <taxon>Arthropoda</taxon>
        <taxon>Hexapoda</taxon>
        <taxon>Insecta</taxon>
        <taxon>Pterygota</taxon>
        <taxon>Neoptera</taxon>
        <taxon>Endopterygota</taxon>
        <taxon>Diptera</taxon>
        <taxon>Brachycera</taxon>
        <taxon>Muscomorpha</taxon>
        <taxon>Tephritoidea</taxon>
        <taxon>Tephritidae</taxon>
        <taxon>Bactrocera</taxon>
        <taxon>Bactrocera</taxon>
    </lineage>
</organism>
<accession>A0A6J0RKS8</accession>
<keyword evidence="2" id="KW-1185">Reference proteome</keyword>
<evidence type="ECO:0000313" key="3">
    <source>
        <dbReference type="RefSeq" id="XP_019846776.2"/>
    </source>
</evidence>
<evidence type="ECO:0000313" key="2">
    <source>
        <dbReference type="Proteomes" id="UP001652620"/>
    </source>
</evidence>
<feature type="signal peptide" evidence="1">
    <location>
        <begin position="1"/>
        <end position="17"/>
    </location>
</feature>
<evidence type="ECO:0000256" key="1">
    <source>
        <dbReference type="SAM" id="SignalP"/>
    </source>
</evidence>
<dbReference type="InParanoid" id="A0A6J0RKS8"/>
<dbReference type="KEGG" id="bdr:109579734"/>
<dbReference type="AlphaFoldDB" id="A0A6J0RKS8"/>
<dbReference type="GeneID" id="109579734"/>
<gene>
    <name evidence="3" type="primary">LOC109579734</name>
</gene>
<feature type="chain" id="PRO_5047277543" evidence="1">
    <location>
        <begin position="18"/>
        <end position="446"/>
    </location>
</feature>
<protein>
    <submittedName>
        <fullName evidence="3">Uncharacterized protein LOC109579734</fullName>
    </submittedName>
</protein>
<dbReference type="OrthoDB" id="8063753at2759"/>
<dbReference type="RefSeq" id="XP_019846776.2">
    <property type="nucleotide sequence ID" value="XM_019991217.3"/>
</dbReference>
<name>A0A6J0RKS8_BACDO</name>
<reference evidence="3" key="1">
    <citation type="submission" date="2025-08" db="UniProtKB">
        <authorList>
            <consortium name="RefSeq"/>
        </authorList>
    </citation>
    <scope>IDENTIFICATION</scope>
    <source>
        <tissue evidence="3">Adult</tissue>
    </source>
</reference>
<sequence>MKLFLAVLFALCVIAYAYPSPGAEDAGQETLETVNVPLAVDVDVEGRRPARHGGRGGFGGGGFGGGGFGGRGGYGGYGGGSPFGGGGYGGGRPFGGGGYGGGSPFGGGGYGGGSPYGGGGGGGGSYSQSSASAQSSSGSYGSYGRPVAVVSAEGQPQQLRRVARHGFGGGFGPGFGGYGGYPFGGYGGYGGYPIGGYGGYGGYPIGGYGGYPIGGFGGSSSSAYASSSSGGYQFFETHICINIIMATTIWRNLFYDDNSYSSDKYKMGYRRDYSSILSLQVKRITSLNRNFTVSPADKMQVLTFAFILAFIATVHSYPSYIAYDDYAEAPVYPFSGIWFTEEAPVRHKREPHRHRGGYGGYGGGYDGGFGGGFGGFGGYNPYPYGGYQQGFYPQAPIGQASSLSQSSAMATSLGTGGPGGAAGSAATASAASSTSAGSYGYPTIYG</sequence>
<dbReference type="Proteomes" id="UP001652620">
    <property type="component" value="Chromosome 3"/>
</dbReference>